<dbReference type="SUPFAM" id="SSF143437">
    <property type="entry name" value="THUMP domain-like"/>
    <property type="match status" value="1"/>
</dbReference>
<dbReference type="CDD" id="cd11715">
    <property type="entry name" value="THUMP_AdoMetMT"/>
    <property type="match status" value="1"/>
</dbReference>
<keyword evidence="4" id="KW-0175">Coiled coil</keyword>
<dbReference type="Pfam" id="PF02926">
    <property type="entry name" value="THUMP"/>
    <property type="match status" value="1"/>
</dbReference>
<dbReference type="GO" id="GO:0003723">
    <property type="term" value="F:RNA binding"/>
    <property type="evidence" value="ECO:0007669"/>
    <property type="project" value="UniProtKB-UniRule"/>
</dbReference>
<dbReference type="Proteomes" id="UP000608579">
    <property type="component" value="Unassembled WGS sequence"/>
</dbReference>
<dbReference type="SUPFAM" id="SSF53335">
    <property type="entry name" value="S-adenosyl-L-methionine-dependent methyltransferases"/>
    <property type="match status" value="1"/>
</dbReference>
<evidence type="ECO:0000256" key="4">
    <source>
        <dbReference type="SAM" id="Coils"/>
    </source>
</evidence>
<protein>
    <submittedName>
        <fullName evidence="6">Class I SAM-dependent RNA methyltransferase</fullName>
    </submittedName>
</protein>
<keyword evidence="3" id="KW-0694">RNA-binding</keyword>
<reference evidence="6" key="1">
    <citation type="journal article" date="2020" name="ISME J.">
        <title>Gammaproteobacteria mediating utilization of methyl-, sulfur- and petroleum organic compounds in deep ocean hydrothermal plumes.</title>
        <authorList>
            <person name="Zhou Z."/>
            <person name="Liu Y."/>
            <person name="Pan J."/>
            <person name="Cron B.R."/>
            <person name="Toner B.M."/>
            <person name="Anantharaman K."/>
            <person name="Breier J.A."/>
            <person name="Dick G.J."/>
            <person name="Li M."/>
        </authorList>
    </citation>
    <scope>NUCLEOTIDE SEQUENCE</scope>
    <source>
        <strain evidence="6">SZUA-1515</strain>
    </source>
</reference>
<dbReference type="Pfam" id="PF01170">
    <property type="entry name" value="UPF0020"/>
    <property type="match status" value="1"/>
</dbReference>
<keyword evidence="1 6" id="KW-0489">Methyltransferase</keyword>
<proteinExistence type="predicted"/>
<organism evidence="6 7">
    <name type="scientific">Caldiarchaeum subterraneum</name>
    <dbReference type="NCBI Taxonomy" id="311458"/>
    <lineage>
        <taxon>Archaea</taxon>
        <taxon>Nitrososphaerota</taxon>
        <taxon>Candidatus Caldarchaeales</taxon>
        <taxon>Candidatus Caldarchaeaceae</taxon>
        <taxon>Candidatus Caldarchaeum</taxon>
    </lineage>
</organism>
<dbReference type="InterPro" id="IPR004114">
    <property type="entry name" value="THUMP_dom"/>
</dbReference>
<dbReference type="InterPro" id="IPR054170">
    <property type="entry name" value="RlmL_1st"/>
</dbReference>
<dbReference type="PROSITE" id="PS00092">
    <property type="entry name" value="N6_MTASE"/>
    <property type="match status" value="1"/>
</dbReference>
<dbReference type="GO" id="GO:0070043">
    <property type="term" value="F:rRNA (guanine-N7-)-methyltransferase activity"/>
    <property type="evidence" value="ECO:0007669"/>
    <property type="project" value="TreeGrafter"/>
</dbReference>
<comment type="caution">
    <text evidence="6">The sequence shown here is derived from an EMBL/GenBank/DDBJ whole genome shotgun (WGS) entry which is preliminary data.</text>
</comment>
<evidence type="ECO:0000259" key="5">
    <source>
        <dbReference type="PROSITE" id="PS51165"/>
    </source>
</evidence>
<name>A0A833E9F9_CALS0</name>
<dbReference type="AlphaFoldDB" id="A0A833E9F9"/>
<evidence type="ECO:0000313" key="6">
    <source>
        <dbReference type="EMBL" id="HIQ29417.1"/>
    </source>
</evidence>
<dbReference type="CDD" id="cd02440">
    <property type="entry name" value="AdoMet_MTases"/>
    <property type="match status" value="1"/>
</dbReference>
<accession>A0A833E9F9</accession>
<evidence type="ECO:0000256" key="2">
    <source>
        <dbReference type="ARBA" id="ARBA00022679"/>
    </source>
</evidence>
<dbReference type="PANTHER" id="PTHR47313:SF1">
    <property type="entry name" value="RIBOSOMAL RNA LARGE SUBUNIT METHYLTRANSFERASE K_L"/>
    <property type="match status" value="1"/>
</dbReference>
<sequence length="379" mass="42617">MVRVFATCVSGLEDIAASEVLEITGYKAQADVGKILMDLPLSKVALLNYSCRSLHRVYILAAYGEVFSLEDVERIAREVDYVNYVDAEQSFAVRAERHGEHSFTSPEIAAKVGHVVIDEFRKATGRRLKVNLDEPDVEFFALVRDREFFLGLNTTGESLHRRYYRVWHHRAALLPTIAYAMLRIADWRDTEYLLDPFCGGATIPIEAATKALGIPPGLRRGNLAMERLKILKEELEEARNMALSMERPGNRERLKITASDASPKALEGAARNIEAASLTGVIKTIQADVRYIDRYIKEPPDKIITNPPYGVRMGLSNPEKFYEEALKTLAKTTPTATLTMITTKQKTVKKALENTPWRVKTTRTVKYGTLTAQILNITQ</sequence>
<dbReference type="PROSITE" id="PS51165">
    <property type="entry name" value="THUMP"/>
    <property type="match status" value="1"/>
</dbReference>
<dbReference type="SMART" id="SM00981">
    <property type="entry name" value="THUMP"/>
    <property type="match status" value="1"/>
</dbReference>
<keyword evidence="2 6" id="KW-0808">Transferase</keyword>
<dbReference type="InterPro" id="IPR029063">
    <property type="entry name" value="SAM-dependent_MTases_sf"/>
</dbReference>
<dbReference type="InterPro" id="IPR000241">
    <property type="entry name" value="RlmKL-like_Mtase"/>
</dbReference>
<feature type="coiled-coil region" evidence="4">
    <location>
        <begin position="218"/>
        <end position="245"/>
    </location>
</feature>
<dbReference type="Pfam" id="PF22020">
    <property type="entry name" value="RlmL_1st"/>
    <property type="match status" value="1"/>
</dbReference>
<dbReference type="PANTHER" id="PTHR47313">
    <property type="entry name" value="RIBOSOMAL RNA LARGE SUBUNIT METHYLTRANSFERASE K/L"/>
    <property type="match status" value="1"/>
</dbReference>
<dbReference type="InterPro" id="IPR002052">
    <property type="entry name" value="DNA_methylase_N6_adenine_CS"/>
</dbReference>
<dbReference type="Gene3D" id="3.40.50.150">
    <property type="entry name" value="Vaccinia Virus protein VP39"/>
    <property type="match status" value="1"/>
</dbReference>
<feature type="domain" description="THUMP" evidence="5">
    <location>
        <begin position="42"/>
        <end position="154"/>
    </location>
</feature>
<evidence type="ECO:0000256" key="3">
    <source>
        <dbReference type="PROSITE-ProRule" id="PRU00529"/>
    </source>
</evidence>
<dbReference type="EMBL" id="DQVM01000046">
    <property type="protein sequence ID" value="HIQ29417.1"/>
    <property type="molecule type" value="Genomic_DNA"/>
</dbReference>
<evidence type="ECO:0000313" key="7">
    <source>
        <dbReference type="Proteomes" id="UP000608579"/>
    </source>
</evidence>
<dbReference type="GO" id="GO:0008990">
    <property type="term" value="F:rRNA (guanine-N2-)-methyltransferase activity"/>
    <property type="evidence" value="ECO:0007669"/>
    <property type="project" value="TreeGrafter"/>
</dbReference>
<dbReference type="Gene3D" id="3.30.2130.30">
    <property type="match status" value="1"/>
</dbReference>
<dbReference type="InterPro" id="IPR053485">
    <property type="entry name" value="tRNA_guanine-N2-MTase"/>
</dbReference>
<evidence type="ECO:0000256" key="1">
    <source>
        <dbReference type="ARBA" id="ARBA00022603"/>
    </source>
</evidence>
<gene>
    <name evidence="6" type="ORF">EYH45_02505</name>
</gene>
<dbReference type="GO" id="GO:0008033">
    <property type="term" value="P:tRNA processing"/>
    <property type="evidence" value="ECO:0007669"/>
    <property type="project" value="UniProtKB-ARBA"/>
</dbReference>
<dbReference type="NCBIfam" id="NF040721">
    <property type="entry name" value="Trm14_Arch"/>
    <property type="match status" value="1"/>
</dbReference>